<organism evidence="2 3">
    <name type="scientific">Nonomuraea typhae</name>
    <dbReference type="NCBI Taxonomy" id="2603600"/>
    <lineage>
        <taxon>Bacteria</taxon>
        <taxon>Bacillati</taxon>
        <taxon>Actinomycetota</taxon>
        <taxon>Actinomycetes</taxon>
        <taxon>Streptosporangiales</taxon>
        <taxon>Streptosporangiaceae</taxon>
        <taxon>Nonomuraea</taxon>
    </lineage>
</organism>
<proteinExistence type="predicted"/>
<evidence type="ECO:0000313" key="2">
    <source>
        <dbReference type="EMBL" id="MFI6504796.1"/>
    </source>
</evidence>
<protein>
    <submittedName>
        <fullName evidence="2">Uncharacterized protein</fullName>
    </submittedName>
</protein>
<sequence>MDVLTLFAVEAGRHLFQIYRDKVARAAQRELAFDQAQLALHQQRELAGSSARAALRQQAIDLGARAAADLLQSRRQEKIARQAREWELACRQAEWRRQDELLERERRYRIEEADDAAVRELKAELSKKRLDKYPFERGPGHLRDSFTATYPDPGTRPLLIVLTPPAVPGESGSPWAASLIRRVGMVLAEHVDPPCRPEVFPADRAITWPDIDLYAGDLAGIPTLVVGFELDRERIDVQVGGCHLVPRAATPMVASQHVQTVRFSRDDAPEGPESAAELNHERAARLIAISLVTAVDCFHLLHTPAYEEQLDRVIAAVGPAGAGRPAQVDLPLGALRDPAYHLLQRARRTWLASPGEQGDADLLLAISLLAGHDRARDDLPPAELLAAAVHGPLAAEHHLERLDEVLRRAPAGSPFVGLEPPRRIPPHGGQAPRGRLPYRPGESPFTS</sequence>
<evidence type="ECO:0000256" key="1">
    <source>
        <dbReference type="SAM" id="MobiDB-lite"/>
    </source>
</evidence>
<comment type="caution">
    <text evidence="2">The sequence shown here is derived from an EMBL/GenBank/DDBJ whole genome shotgun (WGS) entry which is preliminary data.</text>
</comment>
<feature type="region of interest" description="Disordered" evidence="1">
    <location>
        <begin position="413"/>
        <end position="447"/>
    </location>
</feature>
<dbReference type="EMBL" id="JBITGY010000016">
    <property type="protein sequence ID" value="MFI6504796.1"/>
    <property type="molecule type" value="Genomic_DNA"/>
</dbReference>
<keyword evidence="3" id="KW-1185">Reference proteome</keyword>
<gene>
    <name evidence="2" type="ORF">ACIBG2_45945</name>
</gene>
<name>A0ABW7Z9E6_9ACTN</name>
<reference evidence="2 3" key="1">
    <citation type="submission" date="2024-10" db="EMBL/GenBank/DDBJ databases">
        <title>The Natural Products Discovery Center: Release of the First 8490 Sequenced Strains for Exploring Actinobacteria Biosynthetic Diversity.</title>
        <authorList>
            <person name="Kalkreuter E."/>
            <person name="Kautsar S.A."/>
            <person name="Yang D."/>
            <person name="Bader C.D."/>
            <person name="Teijaro C.N."/>
            <person name="Fluegel L."/>
            <person name="Davis C.M."/>
            <person name="Simpson J.R."/>
            <person name="Lauterbach L."/>
            <person name="Steele A.D."/>
            <person name="Gui C."/>
            <person name="Meng S."/>
            <person name="Li G."/>
            <person name="Viehrig K."/>
            <person name="Ye F."/>
            <person name="Su P."/>
            <person name="Kiefer A.F."/>
            <person name="Nichols A."/>
            <person name="Cepeda A.J."/>
            <person name="Yan W."/>
            <person name="Fan B."/>
            <person name="Jiang Y."/>
            <person name="Adhikari A."/>
            <person name="Zheng C.-J."/>
            <person name="Schuster L."/>
            <person name="Cowan T.M."/>
            <person name="Smanski M.J."/>
            <person name="Chevrette M.G."/>
            <person name="De Carvalho L.P.S."/>
            <person name="Shen B."/>
        </authorList>
    </citation>
    <scope>NUCLEOTIDE SEQUENCE [LARGE SCALE GENOMIC DNA]</scope>
    <source>
        <strain evidence="2 3">NPDC050545</strain>
    </source>
</reference>
<dbReference type="Proteomes" id="UP001612741">
    <property type="component" value="Unassembled WGS sequence"/>
</dbReference>
<evidence type="ECO:0000313" key="3">
    <source>
        <dbReference type="Proteomes" id="UP001612741"/>
    </source>
</evidence>
<dbReference type="RefSeq" id="WP_397090694.1">
    <property type="nucleotide sequence ID" value="NZ_JBITGY010000016.1"/>
</dbReference>
<accession>A0ABW7Z9E6</accession>